<dbReference type="EMBL" id="GEDG01003278">
    <property type="protein sequence ID" value="JAP35122.1"/>
    <property type="molecule type" value="Transcribed_RNA"/>
</dbReference>
<dbReference type="AlphaFoldDB" id="A0A0V0IRB1"/>
<protein>
    <submittedName>
        <fullName evidence="1">Putative ovule protein</fullName>
    </submittedName>
</protein>
<proteinExistence type="predicted"/>
<accession>A0A0V0IRB1</accession>
<sequence>MNPHKAFAKSISKQTPYNIINTLYTYTKLQQSQKSKYSFPIMINRKQLGQDVTPMLENDVTEFKSKYTGLIEI</sequence>
<reference evidence="1" key="1">
    <citation type="submission" date="2015-12" db="EMBL/GenBank/DDBJ databases">
        <title>Gene expression during late stages of embryo sac development: a critical building block for successful pollen-pistil interactions.</title>
        <authorList>
            <person name="Liu Y."/>
            <person name="Joly V."/>
            <person name="Sabar M."/>
            <person name="Matton D.P."/>
        </authorList>
    </citation>
    <scope>NUCLEOTIDE SEQUENCE</scope>
</reference>
<name>A0A0V0IRB1_SOLCH</name>
<evidence type="ECO:0000313" key="1">
    <source>
        <dbReference type="EMBL" id="JAP35122.1"/>
    </source>
</evidence>
<organism evidence="1">
    <name type="scientific">Solanum chacoense</name>
    <name type="common">Chaco potato</name>
    <dbReference type="NCBI Taxonomy" id="4108"/>
    <lineage>
        <taxon>Eukaryota</taxon>
        <taxon>Viridiplantae</taxon>
        <taxon>Streptophyta</taxon>
        <taxon>Embryophyta</taxon>
        <taxon>Tracheophyta</taxon>
        <taxon>Spermatophyta</taxon>
        <taxon>Magnoliopsida</taxon>
        <taxon>eudicotyledons</taxon>
        <taxon>Gunneridae</taxon>
        <taxon>Pentapetalae</taxon>
        <taxon>asterids</taxon>
        <taxon>lamiids</taxon>
        <taxon>Solanales</taxon>
        <taxon>Solanaceae</taxon>
        <taxon>Solanoideae</taxon>
        <taxon>Solaneae</taxon>
        <taxon>Solanum</taxon>
    </lineage>
</organism>